<organism evidence="1 2">
    <name type="scientific">Anopheles atroparvus</name>
    <name type="common">European mosquito</name>
    <dbReference type="NCBI Taxonomy" id="41427"/>
    <lineage>
        <taxon>Eukaryota</taxon>
        <taxon>Metazoa</taxon>
        <taxon>Ecdysozoa</taxon>
        <taxon>Arthropoda</taxon>
        <taxon>Hexapoda</taxon>
        <taxon>Insecta</taxon>
        <taxon>Pterygota</taxon>
        <taxon>Neoptera</taxon>
        <taxon>Endopterygota</taxon>
        <taxon>Diptera</taxon>
        <taxon>Nematocera</taxon>
        <taxon>Culicoidea</taxon>
        <taxon>Culicidae</taxon>
        <taxon>Anophelinae</taxon>
        <taxon>Anopheles</taxon>
    </lineage>
</organism>
<reference evidence="1" key="1">
    <citation type="submission" date="2024-04" db="UniProtKB">
        <authorList>
            <consortium name="EnsemblMetazoa"/>
        </authorList>
    </citation>
    <scope>IDENTIFICATION</scope>
    <source>
        <strain evidence="1">EBRO</strain>
    </source>
</reference>
<accession>A0AAG5DQH1</accession>
<proteinExistence type="predicted"/>
<name>A0AAG5DQH1_ANOAO</name>
<evidence type="ECO:0000313" key="1">
    <source>
        <dbReference type="EnsemblMetazoa" id="ENSAATROPP013275"/>
    </source>
</evidence>
<dbReference type="AlphaFoldDB" id="A0AAG5DQH1"/>
<dbReference type="Proteomes" id="UP000075880">
    <property type="component" value="Unassembled WGS sequence"/>
</dbReference>
<sequence length="126" mass="14224">MQSRTQLIFLIYDGNMSELSNMTPKNTTDTLKGFSQRARHAPTKKVLAVFAGQDGVVLPVHRKSLPQAMSSVHLSCLTARTRGAPGRFLDVTYCRYLLQVSAAQANLIGRKHHWMYICIMIIYKLK</sequence>
<dbReference type="EnsemblMetazoa" id="ENSAATROPT014565">
    <property type="protein sequence ID" value="ENSAATROPP013275"/>
    <property type="gene ID" value="ENSAATROPG011812"/>
</dbReference>
<protein>
    <submittedName>
        <fullName evidence="1">Uncharacterized protein</fullName>
    </submittedName>
</protein>
<evidence type="ECO:0000313" key="2">
    <source>
        <dbReference type="Proteomes" id="UP000075880"/>
    </source>
</evidence>
<keyword evidence="2" id="KW-1185">Reference proteome</keyword>